<organism evidence="2 3">
    <name type="scientific">Cellulomonas dongxiuzhuiae</name>
    <dbReference type="NCBI Taxonomy" id="2819979"/>
    <lineage>
        <taxon>Bacteria</taxon>
        <taxon>Bacillati</taxon>
        <taxon>Actinomycetota</taxon>
        <taxon>Actinomycetes</taxon>
        <taxon>Micrococcales</taxon>
        <taxon>Cellulomonadaceae</taxon>
        <taxon>Cellulomonas</taxon>
    </lineage>
</organism>
<gene>
    <name evidence="2" type="ORF">KKR89_05990</name>
</gene>
<keyword evidence="3" id="KW-1185">Reference proteome</keyword>
<dbReference type="RefSeq" id="WP_208197426.1">
    <property type="nucleotide sequence ID" value="NZ_CP076023.1"/>
</dbReference>
<evidence type="ECO:0000313" key="3">
    <source>
        <dbReference type="Proteomes" id="UP000679335"/>
    </source>
</evidence>
<dbReference type="InterPro" id="IPR025285">
    <property type="entry name" value="DUF4145"/>
</dbReference>
<reference evidence="2 3" key="1">
    <citation type="submission" date="2021-05" db="EMBL/GenBank/DDBJ databases">
        <title>Novel species in genus Cellulomonas.</title>
        <authorList>
            <person name="Zhang G."/>
        </authorList>
    </citation>
    <scope>NUCLEOTIDE SEQUENCE [LARGE SCALE GENOMIC DNA]</scope>
    <source>
        <strain evidence="3">zg-ZUI157</strain>
    </source>
</reference>
<evidence type="ECO:0000313" key="2">
    <source>
        <dbReference type="EMBL" id="QWC17150.1"/>
    </source>
</evidence>
<name>A0ABX8GMN4_9CELL</name>
<protein>
    <submittedName>
        <fullName evidence="2">DUF4145 domain-containing protein</fullName>
    </submittedName>
</protein>
<dbReference type="EMBL" id="CP076023">
    <property type="protein sequence ID" value="QWC17150.1"/>
    <property type="molecule type" value="Genomic_DNA"/>
</dbReference>
<dbReference type="Pfam" id="PF13643">
    <property type="entry name" value="DUF4145"/>
    <property type="match status" value="1"/>
</dbReference>
<dbReference type="Proteomes" id="UP000679335">
    <property type="component" value="Chromosome"/>
</dbReference>
<feature type="domain" description="DUF4145" evidence="1">
    <location>
        <begin position="11"/>
        <end position="80"/>
    </location>
</feature>
<sequence length="138" mass="14821">MPDDVRRIFEEAREVSAVSPRSAAALLRLALQVLINDLEPGNGTLDVKIGRLVARGLSQEVARAMDVVRVIGNNAVHPGLIEMGGDVTPVPAMFTLLNLIVEQVIVRKAEVDRLFDSLPGGSREAIARRDGTVSSPES</sequence>
<evidence type="ECO:0000259" key="1">
    <source>
        <dbReference type="Pfam" id="PF13643"/>
    </source>
</evidence>
<proteinExistence type="predicted"/>
<accession>A0ABX8GMN4</accession>